<protein>
    <recommendedName>
        <fullName evidence="4">Adenylate cyclase</fullName>
    </recommendedName>
</protein>
<dbReference type="Proteomes" id="UP000006844">
    <property type="component" value="Chromosome"/>
</dbReference>
<dbReference type="RefSeq" id="WP_013568935.1">
    <property type="nucleotide sequence ID" value="NC_014963.1"/>
</dbReference>
<dbReference type="AlphaFoldDB" id="E8UYP9"/>
<evidence type="ECO:0000256" key="1">
    <source>
        <dbReference type="SAM" id="Phobius"/>
    </source>
</evidence>
<name>E8UYP9_TERSS</name>
<keyword evidence="1" id="KW-1133">Transmembrane helix</keyword>
<keyword evidence="3" id="KW-1185">Reference proteome</keyword>
<evidence type="ECO:0008006" key="4">
    <source>
        <dbReference type="Google" id="ProtNLM"/>
    </source>
</evidence>
<gene>
    <name evidence="2" type="ordered locus">AciPR4_2422</name>
</gene>
<accession>E8UYP9</accession>
<feature type="transmembrane region" description="Helical" evidence="1">
    <location>
        <begin position="191"/>
        <end position="211"/>
    </location>
</feature>
<dbReference type="STRING" id="401053.AciPR4_2422"/>
<evidence type="ECO:0000313" key="2">
    <source>
        <dbReference type="EMBL" id="ADV83202.1"/>
    </source>
</evidence>
<sequence length="460" mass="51249">MNAGDIHGEEIHVFSAGDRKRVHAALHELMASPPLRTTLQCQHLLQYIVNHTLTGEDALLRERVIGKEVFGRKPDYEPGEDPVVRIRAADLRKRLALYYQSIHTVPEVRIDVPSGSYRAVFTWKTEDAGVESHPHFVSLEDPAVVPSPESSTEVGQASLEISEPLTGAPVLPLPLIPAASPDPSFRGGSRWPWIVVLVLLIAGTFTGVNWYRGRADRMLRTFWTPVLDSSKPVLISIGSNAVYRVSDDKADEYSRQNHIENSGMEFFPKFDPGQSFASTGLYPAGDSFVALGDVASVAETVSMLAHFTKTFQERFPNDISFAEVRNNPTVLIGGFNNPMTRELTRNFRFVLASRNRIEDRNQPGKAWVLHASSDSHDTEDYAIVTRVLRHEEDEPLVSVAGMGQYGTLAATNFVCKPESLQQLGANLGKDWQRHNFQIVLRIKIIDFKPVSTSIIATHTW</sequence>
<keyword evidence="1" id="KW-0812">Transmembrane</keyword>
<keyword evidence="1" id="KW-0472">Membrane</keyword>
<organism evidence="2 3">
    <name type="scientific">Terriglobus saanensis (strain ATCC BAA-1853 / DSM 23119 / SP1PR4)</name>
    <dbReference type="NCBI Taxonomy" id="401053"/>
    <lineage>
        <taxon>Bacteria</taxon>
        <taxon>Pseudomonadati</taxon>
        <taxon>Acidobacteriota</taxon>
        <taxon>Terriglobia</taxon>
        <taxon>Terriglobales</taxon>
        <taxon>Acidobacteriaceae</taxon>
        <taxon>Terriglobus</taxon>
    </lineage>
</organism>
<dbReference type="eggNOG" id="COG5616">
    <property type="taxonomic scope" value="Bacteria"/>
</dbReference>
<dbReference type="KEGG" id="tsa:AciPR4_2422"/>
<proteinExistence type="predicted"/>
<reference evidence="2 3" key="1">
    <citation type="journal article" date="2012" name="Stand. Genomic Sci.">
        <title>Complete genome sequence of Terriglobus saanensis type strain SP1PR4(T), an Acidobacteria from tundra soil.</title>
        <authorList>
            <person name="Rawat S.R."/>
            <person name="Mannisto M.K."/>
            <person name="Starovoytov V."/>
            <person name="Goodwin L."/>
            <person name="Nolan M."/>
            <person name="Hauser L."/>
            <person name="Land M."/>
            <person name="Davenport K.W."/>
            <person name="Woyke T."/>
            <person name="Haggblom M.M."/>
        </authorList>
    </citation>
    <scope>NUCLEOTIDE SEQUENCE</scope>
    <source>
        <strain evidence="3">ATCC BAA-1853 / DSM 23119 / SP1PR4</strain>
    </source>
</reference>
<evidence type="ECO:0000313" key="3">
    <source>
        <dbReference type="Proteomes" id="UP000006844"/>
    </source>
</evidence>
<dbReference type="HOGENOM" id="CLU_036287_0_0_0"/>
<dbReference type="EMBL" id="CP002467">
    <property type="protein sequence ID" value="ADV83202.1"/>
    <property type="molecule type" value="Genomic_DNA"/>
</dbReference>